<dbReference type="Proteomes" id="UP000053259">
    <property type="component" value="Unassembled WGS sequence"/>
</dbReference>
<sequence>MFGLLRAFLGATNFHSPLLRTVVPTVGAAFAIQAAVSVPSILAQTERFYDLSGSLTYLSCTALSLYLPVLRARAAAGGAGAVALGWPSIVKSLKGKSLAEGAFWDWRQLVVSAAVGVWAARLGSFLFSRITSDDGKDSRFDRIRSSPPKFFGVFMAQAVWVSLVLLPVTALNAIPPTTFASIPYFTPGTVLGVAMWIFGFFFEVTADLQKSQWSKEKKEKKHSEEFLTRGLWSKSRHPNYFGEITLWSGIALTAASILTSSAGQKALGWSGSPTARLGAILLAGASPAFTAFLLIKVSGVPLSESKYDKKYGDRKDYQEWKKNTPMLIPKL</sequence>
<dbReference type="Pfam" id="PF06966">
    <property type="entry name" value="DUF1295"/>
    <property type="match status" value="1"/>
</dbReference>
<feature type="transmembrane region" description="Helical" evidence="1">
    <location>
        <begin position="150"/>
        <end position="170"/>
    </location>
</feature>
<dbReference type="RefSeq" id="XP_016212372.1">
    <property type="nucleotide sequence ID" value="XM_016359924.1"/>
</dbReference>
<reference evidence="2 3" key="1">
    <citation type="submission" date="2015-01" db="EMBL/GenBank/DDBJ databases">
        <title>The Genome Sequence of Ochroconis gallopava CBS43764.</title>
        <authorList>
            <consortium name="The Broad Institute Genomics Platform"/>
            <person name="Cuomo C."/>
            <person name="de Hoog S."/>
            <person name="Gorbushina A."/>
            <person name="Stielow B."/>
            <person name="Teixiera M."/>
            <person name="Abouelleil A."/>
            <person name="Chapman S.B."/>
            <person name="Priest M."/>
            <person name="Young S.K."/>
            <person name="Wortman J."/>
            <person name="Nusbaum C."/>
            <person name="Birren B."/>
        </authorList>
    </citation>
    <scope>NUCLEOTIDE SEQUENCE [LARGE SCALE GENOMIC DNA]</scope>
    <source>
        <strain evidence="2 3">CBS 43764</strain>
    </source>
</reference>
<evidence type="ECO:0000313" key="3">
    <source>
        <dbReference type="Proteomes" id="UP000053259"/>
    </source>
</evidence>
<organism evidence="2 3">
    <name type="scientific">Verruconis gallopava</name>
    <dbReference type="NCBI Taxonomy" id="253628"/>
    <lineage>
        <taxon>Eukaryota</taxon>
        <taxon>Fungi</taxon>
        <taxon>Dikarya</taxon>
        <taxon>Ascomycota</taxon>
        <taxon>Pezizomycotina</taxon>
        <taxon>Dothideomycetes</taxon>
        <taxon>Pleosporomycetidae</taxon>
        <taxon>Venturiales</taxon>
        <taxon>Sympoventuriaceae</taxon>
        <taxon>Verruconis</taxon>
    </lineage>
</organism>
<dbReference type="PANTHER" id="PTHR32251">
    <property type="entry name" value="3-OXO-5-ALPHA-STEROID 4-DEHYDROGENASE"/>
    <property type="match status" value="1"/>
</dbReference>
<feature type="transmembrane region" description="Helical" evidence="1">
    <location>
        <begin position="244"/>
        <end position="263"/>
    </location>
</feature>
<dbReference type="InterPro" id="IPR010721">
    <property type="entry name" value="UstE-like"/>
</dbReference>
<proteinExistence type="predicted"/>
<gene>
    <name evidence="2" type="ORF">PV09_06303</name>
</gene>
<dbReference type="AlphaFoldDB" id="A0A0D2A722"/>
<accession>A0A0D2A722</accession>
<dbReference type="OrthoDB" id="201504at2759"/>
<dbReference type="EMBL" id="KN847549">
    <property type="protein sequence ID" value="KIW02503.1"/>
    <property type="molecule type" value="Genomic_DNA"/>
</dbReference>
<dbReference type="VEuPathDB" id="FungiDB:PV09_06303"/>
<keyword evidence="3" id="KW-1185">Reference proteome</keyword>
<feature type="transmembrane region" description="Helical" evidence="1">
    <location>
        <begin position="21"/>
        <end position="42"/>
    </location>
</feature>
<dbReference type="PROSITE" id="PS50244">
    <property type="entry name" value="S5A_REDUCTASE"/>
    <property type="match status" value="1"/>
</dbReference>
<feature type="transmembrane region" description="Helical" evidence="1">
    <location>
        <begin position="182"/>
        <end position="202"/>
    </location>
</feature>
<evidence type="ECO:0000313" key="2">
    <source>
        <dbReference type="EMBL" id="KIW02503.1"/>
    </source>
</evidence>
<keyword evidence="1" id="KW-0472">Membrane</keyword>
<dbReference type="InParanoid" id="A0A0D2A722"/>
<evidence type="ECO:0000256" key="1">
    <source>
        <dbReference type="SAM" id="Phobius"/>
    </source>
</evidence>
<dbReference type="GO" id="GO:0016020">
    <property type="term" value="C:membrane"/>
    <property type="evidence" value="ECO:0007669"/>
    <property type="project" value="TreeGrafter"/>
</dbReference>
<protein>
    <submittedName>
        <fullName evidence="2">Uncharacterized protein</fullName>
    </submittedName>
</protein>
<dbReference type="HOGENOM" id="CLU_043418_1_0_1"/>
<keyword evidence="1" id="KW-0812">Transmembrane</keyword>
<feature type="transmembrane region" description="Helical" evidence="1">
    <location>
        <begin position="275"/>
        <end position="295"/>
    </location>
</feature>
<name>A0A0D2A722_9PEZI</name>
<keyword evidence="1" id="KW-1133">Transmembrane helix</keyword>
<dbReference type="GeneID" id="27314276"/>
<dbReference type="PANTHER" id="PTHR32251:SF17">
    <property type="entry name" value="STEROID 5-ALPHA REDUCTASE C-TERMINAL DOMAIN-CONTAINING PROTEIN"/>
    <property type="match status" value="1"/>
</dbReference>
<dbReference type="Gene3D" id="1.20.120.1630">
    <property type="match status" value="1"/>
</dbReference>